<evidence type="ECO:0000313" key="8">
    <source>
        <dbReference type="EMBL" id="SDZ42416.1"/>
    </source>
</evidence>
<evidence type="ECO:0000313" key="9">
    <source>
        <dbReference type="Proteomes" id="UP000198935"/>
    </source>
</evidence>
<evidence type="ECO:0000256" key="2">
    <source>
        <dbReference type="ARBA" id="ARBA00022475"/>
    </source>
</evidence>
<evidence type="ECO:0000259" key="7">
    <source>
        <dbReference type="Pfam" id="PF02687"/>
    </source>
</evidence>
<evidence type="ECO:0000256" key="3">
    <source>
        <dbReference type="ARBA" id="ARBA00022692"/>
    </source>
</evidence>
<sequence>MLPNTYHLLVGIDPEEEEKLTGIAFDDISEASPSGGWGQTFAGEGVVEKVIPVMELRDWQVPLQTRIQVEELNIDPEQTAGYRQRLGLTDNEEEWPFYFIHQFDNEEYEKIFVELMNYPAEKTDVVNADLGPYLTPFMVDYESLVISQDGEVDFMVADGTNIGLVSLNSTPVFYRVSAVEYEIHGERLQVKQTGEDQGVPLYRQVEKQGKDVAESIEQEEMIPFILDPVGTFTIGEYEESLAASPLGFYQLAPVYYLGTEKEEKLEMTATVKPGSFVTAPAQGVTNIASAAAIKENPIDAIRVRVADIDGYTSEAAAKITQIAEEIEAMGLHVTVIAGASPQKMEVEVEGLGLVEEAWTTLGAAGTIISLWNSNNVLLSLSFLFVSIVYLIHRQRSWYLQAQKEMNIMYQLGWRAKEAVRIAVSEQLIMFLAAAVVSALILLIIKSVFQLSYIIFVWMLFLVLVTMVLSVLLISKQVRRCFHRQVDEKKLVKKRHPLSPRSYTVKNIHYFRKLIVHSFMQIVVISATAPLVYLSVGVTQEQAGITLLGQYINAQISELHIVLIIGAYILTMVTLTENIFSMLKTRKKEIGTFRSLGWKFRHIFHLYAAETALWTGAAICIGHGLCFIVYSLFFPITAKAVVLLLASSSGLFAMMFLCSSLVIYYYLRKNIEKITAYTSL</sequence>
<dbReference type="STRING" id="1503961.SAMN05421736_11298"/>
<evidence type="ECO:0000256" key="6">
    <source>
        <dbReference type="SAM" id="Phobius"/>
    </source>
</evidence>
<keyword evidence="4 6" id="KW-1133">Transmembrane helix</keyword>
<evidence type="ECO:0000256" key="5">
    <source>
        <dbReference type="ARBA" id="ARBA00023136"/>
    </source>
</evidence>
<gene>
    <name evidence="8" type="ORF">SAMN05421736_11298</name>
</gene>
<dbReference type="InterPro" id="IPR003838">
    <property type="entry name" value="ABC3_permease_C"/>
</dbReference>
<evidence type="ECO:0000256" key="1">
    <source>
        <dbReference type="ARBA" id="ARBA00004651"/>
    </source>
</evidence>
<feature type="transmembrane region" description="Helical" evidence="6">
    <location>
        <begin position="376"/>
        <end position="392"/>
    </location>
</feature>
<keyword evidence="9" id="KW-1185">Reference proteome</keyword>
<keyword evidence="3 6" id="KW-0812">Transmembrane</keyword>
<dbReference type="Proteomes" id="UP000198935">
    <property type="component" value="Unassembled WGS sequence"/>
</dbReference>
<organism evidence="8 9">
    <name type="scientific">Evansella caseinilytica</name>
    <dbReference type="NCBI Taxonomy" id="1503961"/>
    <lineage>
        <taxon>Bacteria</taxon>
        <taxon>Bacillati</taxon>
        <taxon>Bacillota</taxon>
        <taxon>Bacilli</taxon>
        <taxon>Bacillales</taxon>
        <taxon>Bacillaceae</taxon>
        <taxon>Evansella</taxon>
    </lineage>
</organism>
<name>A0A1H3SWN2_9BACI</name>
<keyword evidence="5 6" id="KW-0472">Membrane</keyword>
<feature type="transmembrane region" description="Helical" evidence="6">
    <location>
        <begin position="513"/>
        <end position="538"/>
    </location>
</feature>
<feature type="domain" description="ABC3 transporter permease C-terminal" evidence="7">
    <location>
        <begin position="561"/>
        <end position="669"/>
    </location>
</feature>
<dbReference type="EMBL" id="FNPI01000012">
    <property type="protein sequence ID" value="SDZ42416.1"/>
    <property type="molecule type" value="Genomic_DNA"/>
</dbReference>
<keyword evidence="2" id="KW-1003">Cell membrane</keyword>
<reference evidence="9" key="1">
    <citation type="submission" date="2016-10" db="EMBL/GenBank/DDBJ databases">
        <authorList>
            <person name="Varghese N."/>
            <person name="Submissions S."/>
        </authorList>
    </citation>
    <scope>NUCLEOTIDE SEQUENCE [LARGE SCALE GENOMIC DNA]</scope>
    <source>
        <strain evidence="9">SP</strain>
    </source>
</reference>
<feature type="transmembrane region" description="Helical" evidence="6">
    <location>
        <begin position="603"/>
        <end position="633"/>
    </location>
</feature>
<protein>
    <submittedName>
        <fullName evidence="8">Putative ABC transport system permease protein</fullName>
    </submittedName>
</protein>
<dbReference type="AlphaFoldDB" id="A0A1H3SWN2"/>
<proteinExistence type="predicted"/>
<feature type="transmembrane region" description="Helical" evidence="6">
    <location>
        <begin position="639"/>
        <end position="666"/>
    </location>
</feature>
<feature type="transmembrane region" description="Helical" evidence="6">
    <location>
        <begin position="427"/>
        <end position="444"/>
    </location>
</feature>
<evidence type="ECO:0000256" key="4">
    <source>
        <dbReference type="ARBA" id="ARBA00022989"/>
    </source>
</evidence>
<dbReference type="Pfam" id="PF02687">
    <property type="entry name" value="FtsX"/>
    <property type="match status" value="1"/>
</dbReference>
<feature type="transmembrane region" description="Helical" evidence="6">
    <location>
        <begin position="450"/>
        <end position="473"/>
    </location>
</feature>
<comment type="subcellular location">
    <subcellularLocation>
        <location evidence="1">Cell membrane</location>
        <topology evidence="1">Multi-pass membrane protein</topology>
    </subcellularLocation>
</comment>
<feature type="transmembrane region" description="Helical" evidence="6">
    <location>
        <begin position="558"/>
        <end position="582"/>
    </location>
</feature>
<dbReference type="GO" id="GO:0005886">
    <property type="term" value="C:plasma membrane"/>
    <property type="evidence" value="ECO:0007669"/>
    <property type="project" value="UniProtKB-SubCell"/>
</dbReference>
<dbReference type="OrthoDB" id="3268975at2"/>
<accession>A0A1H3SWN2</accession>